<keyword evidence="1" id="KW-1133">Transmembrane helix</keyword>
<dbReference type="SUPFAM" id="SSF47413">
    <property type="entry name" value="lambda repressor-like DNA-binding domains"/>
    <property type="match status" value="1"/>
</dbReference>
<protein>
    <submittedName>
        <fullName evidence="3">Transcriptional regulator</fullName>
    </submittedName>
</protein>
<gene>
    <name evidence="3" type="ORF">LLC_18780</name>
</gene>
<dbReference type="CDD" id="cd00093">
    <property type="entry name" value="HTH_XRE"/>
    <property type="match status" value="1"/>
</dbReference>
<dbReference type="InterPro" id="IPR010982">
    <property type="entry name" value="Lambda_DNA-bd_dom_sf"/>
</dbReference>
<dbReference type="SMART" id="SM00530">
    <property type="entry name" value="HTH_XRE"/>
    <property type="match status" value="1"/>
</dbReference>
<dbReference type="InterPro" id="IPR053163">
    <property type="entry name" value="HTH-type_regulator_Rgg"/>
</dbReference>
<reference evidence="3 4" key="1">
    <citation type="submission" date="2020-12" db="EMBL/GenBank/DDBJ databases">
        <title>Complete genome sequence of lactococcus lactis subsp. cremoris strain EPSC and strain G3-2.</title>
        <authorList>
            <person name="Kita K."/>
            <person name="Ishikawa S."/>
        </authorList>
    </citation>
    <scope>NUCLEOTIDE SEQUENCE [LARGE SCALE GENOMIC DNA]</scope>
    <source>
        <strain evidence="3 4">EPSC</strain>
    </source>
</reference>
<proteinExistence type="predicted"/>
<feature type="domain" description="HTH cro/C1-type" evidence="2">
    <location>
        <begin position="10"/>
        <end position="61"/>
    </location>
</feature>
<keyword evidence="1" id="KW-0472">Membrane</keyword>
<dbReference type="GO" id="GO:0003677">
    <property type="term" value="F:DNA binding"/>
    <property type="evidence" value="ECO:0007669"/>
    <property type="project" value="InterPro"/>
</dbReference>
<evidence type="ECO:0000313" key="3">
    <source>
        <dbReference type="EMBL" id="BCO06638.1"/>
    </source>
</evidence>
<accession>A0AAD1NID0</accession>
<dbReference type="Pfam" id="PF01381">
    <property type="entry name" value="HTH_3"/>
    <property type="match status" value="1"/>
</dbReference>
<dbReference type="Proteomes" id="UP000595253">
    <property type="component" value="Chromosome"/>
</dbReference>
<dbReference type="Gene3D" id="1.25.40.10">
    <property type="entry name" value="Tetratricopeptide repeat domain"/>
    <property type="match status" value="1"/>
</dbReference>
<dbReference type="PANTHER" id="PTHR37038">
    <property type="entry name" value="TRANSCRIPTIONAL REGULATOR-RELATED"/>
    <property type="match status" value="1"/>
</dbReference>
<dbReference type="SUPFAM" id="SSF48452">
    <property type="entry name" value="TPR-like"/>
    <property type="match status" value="1"/>
</dbReference>
<keyword evidence="1" id="KW-0812">Transmembrane</keyword>
<evidence type="ECO:0000259" key="2">
    <source>
        <dbReference type="PROSITE" id="PS50943"/>
    </source>
</evidence>
<dbReference type="PANTHER" id="PTHR37038:SF14">
    <property type="entry name" value="TRANSCRIPTIONAL ACTIVATOR"/>
    <property type="match status" value="1"/>
</dbReference>
<dbReference type="RefSeq" id="WP_232035090.1">
    <property type="nucleotide sequence ID" value="NZ_AP018499.1"/>
</dbReference>
<name>A0AAD1NID0_LACLC</name>
<sequence>MNKKALGKGIKEERKKLRLTQAELAQGICSQALLSHIEAGDYMPAADIFIGIYQKLGISELQANLKNYFPMSQIEKLSQKSEELCRQHQYAELRDFLLLDSTIDAISEEGLQAYYYYLGVSQAQLGQLNEAQENLRLALVDQKKLTIISRLSWMSLGVISAVNHQEKQVEEYIEAAFQDLEKTSYDENLNVLYYLRAVIYKKLEKNKLALMTLEKGIQFISEHILIICWPTFIIWLLYLLKMIKVEPIFLKANFLPNFIKKRYLTKYKDSYFIFFLNFPILKL</sequence>
<dbReference type="AlphaFoldDB" id="A0AAD1NID0"/>
<feature type="transmembrane region" description="Helical" evidence="1">
    <location>
        <begin position="223"/>
        <end position="240"/>
    </location>
</feature>
<dbReference type="EMBL" id="AP024222">
    <property type="protein sequence ID" value="BCO06638.1"/>
    <property type="molecule type" value="Genomic_DNA"/>
</dbReference>
<dbReference type="InterPro" id="IPR001387">
    <property type="entry name" value="Cro/C1-type_HTH"/>
</dbReference>
<dbReference type="PROSITE" id="PS50943">
    <property type="entry name" value="HTH_CROC1"/>
    <property type="match status" value="1"/>
</dbReference>
<evidence type="ECO:0000256" key="1">
    <source>
        <dbReference type="SAM" id="Phobius"/>
    </source>
</evidence>
<organism evidence="3 4">
    <name type="scientific">Lactococcus lactis subsp. cremoris</name>
    <name type="common">Streptococcus cremoris</name>
    <dbReference type="NCBI Taxonomy" id="1359"/>
    <lineage>
        <taxon>Bacteria</taxon>
        <taxon>Bacillati</taxon>
        <taxon>Bacillota</taxon>
        <taxon>Bacilli</taxon>
        <taxon>Lactobacillales</taxon>
        <taxon>Streptococcaceae</taxon>
        <taxon>Lactococcus</taxon>
    </lineage>
</organism>
<evidence type="ECO:0000313" key="4">
    <source>
        <dbReference type="Proteomes" id="UP000595253"/>
    </source>
</evidence>
<dbReference type="InterPro" id="IPR011990">
    <property type="entry name" value="TPR-like_helical_dom_sf"/>
</dbReference>